<keyword evidence="10" id="KW-1185">Reference proteome</keyword>
<comment type="caution">
    <text evidence="9">The sequence shown here is derived from an EMBL/GenBank/DDBJ whole genome shotgun (WGS) entry which is preliminary data.</text>
</comment>
<dbReference type="Pfam" id="PF04403">
    <property type="entry name" value="PqiA"/>
    <property type="match status" value="2"/>
</dbReference>
<feature type="transmembrane region" description="Helical" evidence="8">
    <location>
        <begin position="312"/>
        <end position="338"/>
    </location>
</feature>
<dbReference type="EMBL" id="JAFEUM010000002">
    <property type="protein sequence ID" value="MBM7035779.1"/>
    <property type="molecule type" value="Genomic_DNA"/>
</dbReference>
<feature type="transmembrane region" description="Helical" evidence="8">
    <location>
        <begin position="382"/>
        <end position="405"/>
    </location>
</feature>
<keyword evidence="5 8" id="KW-0812">Transmembrane</keyword>
<keyword evidence="6 8" id="KW-1133">Transmembrane helix</keyword>
<keyword evidence="3" id="KW-1003">Cell membrane</keyword>
<dbReference type="RefSeq" id="WP_205157416.1">
    <property type="nucleotide sequence ID" value="NZ_JAFEUM010000002.1"/>
</dbReference>
<keyword evidence="4" id="KW-0997">Cell inner membrane</keyword>
<proteinExistence type="inferred from homology"/>
<evidence type="ECO:0000256" key="6">
    <source>
        <dbReference type="ARBA" id="ARBA00022989"/>
    </source>
</evidence>
<evidence type="ECO:0000313" key="10">
    <source>
        <dbReference type="Proteomes" id="UP000809621"/>
    </source>
</evidence>
<dbReference type="InterPro" id="IPR007498">
    <property type="entry name" value="PqiA-like"/>
</dbReference>
<feature type="transmembrane region" description="Helical" evidence="8">
    <location>
        <begin position="102"/>
        <end position="128"/>
    </location>
</feature>
<dbReference type="PANTHER" id="PTHR30462">
    <property type="entry name" value="INTERMEMBRANE TRANSPORT PROTEIN PQIB-RELATED"/>
    <property type="match status" value="1"/>
</dbReference>
<organism evidence="9 10">
    <name type="scientific">Vibrio ulleungensis</name>
    <dbReference type="NCBI Taxonomy" id="2807619"/>
    <lineage>
        <taxon>Bacteria</taxon>
        <taxon>Pseudomonadati</taxon>
        <taxon>Pseudomonadota</taxon>
        <taxon>Gammaproteobacteria</taxon>
        <taxon>Vibrionales</taxon>
        <taxon>Vibrionaceae</taxon>
        <taxon>Vibrio</taxon>
    </lineage>
</organism>
<feature type="transmembrane region" description="Helical" evidence="8">
    <location>
        <begin position="172"/>
        <end position="192"/>
    </location>
</feature>
<dbReference type="NCBIfam" id="TIGR00155">
    <property type="entry name" value="pqiA_fam"/>
    <property type="match status" value="1"/>
</dbReference>
<feature type="transmembrane region" description="Helical" evidence="8">
    <location>
        <begin position="149"/>
        <end position="166"/>
    </location>
</feature>
<dbReference type="Proteomes" id="UP000809621">
    <property type="component" value="Unassembled WGS sequence"/>
</dbReference>
<keyword evidence="7 8" id="KW-0472">Membrane</keyword>
<comment type="similarity">
    <text evidence="2">Belongs to the PqiA family.</text>
</comment>
<evidence type="ECO:0000256" key="3">
    <source>
        <dbReference type="ARBA" id="ARBA00022475"/>
    </source>
</evidence>
<dbReference type="InterPro" id="IPR051800">
    <property type="entry name" value="PqiA-PqiB_transport"/>
</dbReference>
<reference evidence="9 10" key="1">
    <citation type="submission" date="2021-02" db="EMBL/GenBank/DDBJ databases">
        <authorList>
            <person name="Park J.-S."/>
        </authorList>
    </citation>
    <scope>NUCLEOTIDE SEQUENCE [LARGE SCALE GENOMIC DNA]</scope>
    <source>
        <strain evidence="9 10">188UL20-2</strain>
    </source>
</reference>
<sequence length="423" mass="47972">MSFQASTSLKSQTRVCQHCDLAVEWLSLPEQQSAYCPRCNTQLYRGKSINVAGNLPLAIACAVLFYPALFEPFLSIRLIGEWITASLWGGVAALYHDGFTSLALFVGLTTIITPAVVLVATFMAEWAIRYRSRRWLKRSLTAIQWFKHWMMLDVFLISIAISAFKLQDYSDLYFRHGLLFLALLQILILLLITRLSSRRYWEVFETRHADFSHEHSSVTVAEHSSEAILVDCPHCHLTQSAHGHCERCESLIKPSNDYKMVRNTWGFLLIATVAIVPANLIPISILFTNGQRLEDTILSGIASLIENDMPGIAAIIFIASIIVPIFKIIGIAYILLAIQFDRQRFHRQRMTIYFAVKWIGKWSMMDILVIAIMLTLVDRGQILNFTPGLGAIAFAVVVFFTMLATESLKPNLIWRNINEKVNQ</sequence>
<evidence type="ECO:0000256" key="1">
    <source>
        <dbReference type="ARBA" id="ARBA00004429"/>
    </source>
</evidence>
<evidence type="ECO:0000256" key="4">
    <source>
        <dbReference type="ARBA" id="ARBA00022519"/>
    </source>
</evidence>
<evidence type="ECO:0000256" key="7">
    <source>
        <dbReference type="ARBA" id="ARBA00023136"/>
    </source>
</evidence>
<dbReference type="PANTHER" id="PTHR30462:SF1">
    <property type="entry name" value="INTERMEMBRANE TRANSPORT PROTEIN YEBS"/>
    <property type="match status" value="1"/>
</dbReference>
<gene>
    <name evidence="9" type="ORF">JQC93_05095</name>
</gene>
<feature type="transmembrane region" description="Helical" evidence="8">
    <location>
        <begin position="358"/>
        <end position="376"/>
    </location>
</feature>
<feature type="transmembrane region" description="Helical" evidence="8">
    <location>
        <begin position="265"/>
        <end position="287"/>
    </location>
</feature>
<evidence type="ECO:0000256" key="8">
    <source>
        <dbReference type="SAM" id="Phobius"/>
    </source>
</evidence>
<comment type="subcellular location">
    <subcellularLocation>
        <location evidence="1">Cell inner membrane</location>
        <topology evidence="1">Multi-pass membrane protein</topology>
    </subcellularLocation>
</comment>
<evidence type="ECO:0000313" key="9">
    <source>
        <dbReference type="EMBL" id="MBM7035779.1"/>
    </source>
</evidence>
<name>A0ABS2HFG4_9VIBR</name>
<evidence type="ECO:0000256" key="5">
    <source>
        <dbReference type="ARBA" id="ARBA00022692"/>
    </source>
</evidence>
<protein>
    <submittedName>
        <fullName evidence="9">Paraquat-inducible protein A</fullName>
    </submittedName>
</protein>
<feature type="transmembrane region" description="Helical" evidence="8">
    <location>
        <begin position="51"/>
        <end position="69"/>
    </location>
</feature>
<evidence type="ECO:0000256" key="2">
    <source>
        <dbReference type="ARBA" id="ARBA00007555"/>
    </source>
</evidence>
<accession>A0ABS2HFG4</accession>
<dbReference type="InterPro" id="IPR005219">
    <property type="entry name" value="PqiA-like_proteobact"/>
</dbReference>